<evidence type="ECO:0000256" key="1">
    <source>
        <dbReference type="ARBA" id="ARBA00007951"/>
    </source>
</evidence>
<dbReference type="PANTHER" id="PTHR10030:SF37">
    <property type="entry name" value="ALPHA-L-FUCOSIDASE-RELATED"/>
    <property type="match status" value="1"/>
</dbReference>
<dbReference type="Gene3D" id="3.20.20.80">
    <property type="entry name" value="Glycosidases"/>
    <property type="match status" value="1"/>
</dbReference>
<evidence type="ECO:0000256" key="2">
    <source>
        <dbReference type="ARBA" id="ARBA00012662"/>
    </source>
</evidence>
<evidence type="ECO:0000256" key="4">
    <source>
        <dbReference type="ARBA" id="ARBA00022801"/>
    </source>
</evidence>
<keyword evidence="4" id="KW-0378">Hydrolase</keyword>
<comment type="caution">
    <text evidence="9">The sequence shown here is derived from an EMBL/GenBank/DDBJ whole genome shotgun (WGS) entry which is preliminary data.</text>
</comment>
<name>A0A7W7RB41_KITKI</name>
<dbReference type="GO" id="GO:0004560">
    <property type="term" value="F:alpha-L-fucosidase activity"/>
    <property type="evidence" value="ECO:0007669"/>
    <property type="project" value="InterPro"/>
</dbReference>
<evidence type="ECO:0000259" key="8">
    <source>
        <dbReference type="Pfam" id="PF01120"/>
    </source>
</evidence>
<dbReference type="Pfam" id="PF01120">
    <property type="entry name" value="Alpha_L_fucos"/>
    <property type="match status" value="1"/>
</dbReference>
<dbReference type="InterPro" id="IPR057739">
    <property type="entry name" value="Glyco_hydro_29_N"/>
</dbReference>
<evidence type="ECO:0000313" key="9">
    <source>
        <dbReference type="EMBL" id="MBB4928674.1"/>
    </source>
</evidence>
<dbReference type="GO" id="GO:0005764">
    <property type="term" value="C:lysosome"/>
    <property type="evidence" value="ECO:0007669"/>
    <property type="project" value="TreeGrafter"/>
</dbReference>
<feature type="domain" description="Glycoside hydrolase family 29 N-terminal" evidence="8">
    <location>
        <begin position="65"/>
        <end position="166"/>
    </location>
</feature>
<proteinExistence type="inferred from homology"/>
<dbReference type="PROSITE" id="PS51318">
    <property type="entry name" value="TAT"/>
    <property type="match status" value="1"/>
</dbReference>
<protein>
    <recommendedName>
        <fullName evidence="2">alpha-L-fucosidase</fullName>
        <ecNumber evidence="2">3.2.1.51</ecNumber>
    </recommendedName>
</protein>
<feature type="signal peptide" evidence="7">
    <location>
        <begin position="1"/>
        <end position="22"/>
    </location>
</feature>
<sequence>MSRSISRRSVLTGLAVATAATAIGPGGATAEAAAVETATVDNAVVEGDPLPLVPLRIPQLDQGAWQQPDSRIQWMRDNKLAMFIHWGVYAVPAQGEWYMFGSKVQPTAYRAQYAASFATRSQAYDPTAWAQLASDLGAAQVVLTTRHHEGFALWPSGHPNAWTSGDTPFPPARTSSRAT</sequence>
<dbReference type="AlphaFoldDB" id="A0A7W7RB41"/>
<keyword evidence="10" id="KW-1185">Reference proteome</keyword>
<dbReference type="RefSeq" id="WP_221522674.1">
    <property type="nucleotide sequence ID" value="NZ_JACHJV010000003.1"/>
</dbReference>
<gene>
    <name evidence="9" type="ORF">FHR34_007771</name>
</gene>
<dbReference type="SUPFAM" id="SSF51445">
    <property type="entry name" value="(Trans)glycosidases"/>
    <property type="match status" value="1"/>
</dbReference>
<evidence type="ECO:0000256" key="3">
    <source>
        <dbReference type="ARBA" id="ARBA00022729"/>
    </source>
</evidence>
<dbReference type="PANTHER" id="PTHR10030">
    <property type="entry name" value="ALPHA-L-FUCOSIDASE"/>
    <property type="match status" value="1"/>
</dbReference>
<keyword evidence="3 7" id="KW-0732">Signal</keyword>
<keyword evidence="5" id="KW-0326">Glycosidase</keyword>
<reference evidence="9 10" key="1">
    <citation type="submission" date="2020-08" db="EMBL/GenBank/DDBJ databases">
        <title>Sequencing the genomes of 1000 actinobacteria strains.</title>
        <authorList>
            <person name="Klenk H.-P."/>
        </authorList>
    </citation>
    <scope>NUCLEOTIDE SEQUENCE [LARGE SCALE GENOMIC DNA]</scope>
    <source>
        <strain evidence="9 10">DSM 41654</strain>
    </source>
</reference>
<evidence type="ECO:0000313" key="10">
    <source>
        <dbReference type="Proteomes" id="UP000540506"/>
    </source>
</evidence>
<accession>A0A7W7RB41</accession>
<dbReference type="GO" id="GO:0016139">
    <property type="term" value="P:glycoside catabolic process"/>
    <property type="evidence" value="ECO:0007669"/>
    <property type="project" value="TreeGrafter"/>
</dbReference>
<evidence type="ECO:0000256" key="7">
    <source>
        <dbReference type="SAM" id="SignalP"/>
    </source>
</evidence>
<dbReference type="InterPro" id="IPR006311">
    <property type="entry name" value="TAT_signal"/>
</dbReference>
<dbReference type="EMBL" id="JACHJV010000003">
    <property type="protein sequence ID" value="MBB4928674.1"/>
    <property type="molecule type" value="Genomic_DNA"/>
</dbReference>
<dbReference type="GO" id="GO:0006004">
    <property type="term" value="P:fucose metabolic process"/>
    <property type="evidence" value="ECO:0007669"/>
    <property type="project" value="TreeGrafter"/>
</dbReference>
<dbReference type="InterPro" id="IPR000933">
    <property type="entry name" value="Glyco_hydro_29"/>
</dbReference>
<evidence type="ECO:0000256" key="5">
    <source>
        <dbReference type="ARBA" id="ARBA00023295"/>
    </source>
</evidence>
<dbReference type="Proteomes" id="UP000540506">
    <property type="component" value="Unassembled WGS sequence"/>
</dbReference>
<organism evidence="9 10">
    <name type="scientific">Kitasatospora kifunensis</name>
    <name type="common">Streptomyces kifunensis</name>
    <dbReference type="NCBI Taxonomy" id="58351"/>
    <lineage>
        <taxon>Bacteria</taxon>
        <taxon>Bacillati</taxon>
        <taxon>Actinomycetota</taxon>
        <taxon>Actinomycetes</taxon>
        <taxon>Kitasatosporales</taxon>
        <taxon>Streptomycetaceae</taxon>
        <taxon>Kitasatospora</taxon>
    </lineage>
</organism>
<feature type="chain" id="PRO_5039466746" description="alpha-L-fucosidase" evidence="7">
    <location>
        <begin position="23"/>
        <end position="179"/>
    </location>
</feature>
<evidence type="ECO:0000256" key="6">
    <source>
        <dbReference type="SAM" id="MobiDB-lite"/>
    </source>
</evidence>
<dbReference type="InterPro" id="IPR017853">
    <property type="entry name" value="GH"/>
</dbReference>
<dbReference type="EC" id="3.2.1.51" evidence="2"/>
<feature type="region of interest" description="Disordered" evidence="6">
    <location>
        <begin position="157"/>
        <end position="179"/>
    </location>
</feature>
<dbReference type="SMART" id="SM00812">
    <property type="entry name" value="Alpha_L_fucos"/>
    <property type="match status" value="1"/>
</dbReference>
<comment type="similarity">
    <text evidence="1">Belongs to the glycosyl hydrolase 29 family.</text>
</comment>